<accession>A0ABP3UCT9</accession>
<sequence>MKQLDSKILREIGTLSRSIHSICDIKFKELKLQKGQFIYLTRICENPGINFIDLTILLKIDKTSTTKAIQKLETQGYIERKKDLNDKRVIRLYPTEKGLESYDDIINEENKNIAICYKDFSEDEKNIVTELIMKMSNNIESEWKSSKLILGGNEDD</sequence>
<keyword evidence="3" id="KW-0804">Transcription</keyword>
<comment type="caution">
    <text evidence="5">The sequence shown here is derived from an EMBL/GenBank/DDBJ whole genome shotgun (WGS) entry which is preliminary data.</text>
</comment>
<keyword evidence="2" id="KW-0238">DNA-binding</keyword>
<dbReference type="SMART" id="SM00347">
    <property type="entry name" value="HTH_MARR"/>
    <property type="match status" value="1"/>
</dbReference>
<dbReference type="PANTHER" id="PTHR42756">
    <property type="entry name" value="TRANSCRIPTIONAL REGULATOR, MARR"/>
    <property type="match status" value="1"/>
</dbReference>
<gene>
    <name evidence="5" type="ORF">GCM10008905_31840</name>
</gene>
<dbReference type="EMBL" id="BAAACF010000012">
    <property type="protein sequence ID" value="GAA0730475.1"/>
    <property type="molecule type" value="Genomic_DNA"/>
</dbReference>
<dbReference type="InterPro" id="IPR000835">
    <property type="entry name" value="HTH_MarR-typ"/>
</dbReference>
<dbReference type="PRINTS" id="PR00598">
    <property type="entry name" value="HTHMARR"/>
</dbReference>
<proteinExistence type="predicted"/>
<evidence type="ECO:0000256" key="2">
    <source>
        <dbReference type="ARBA" id="ARBA00023125"/>
    </source>
</evidence>
<organism evidence="5 6">
    <name type="scientific">Clostridium malenominatum</name>
    <dbReference type="NCBI Taxonomy" id="1539"/>
    <lineage>
        <taxon>Bacteria</taxon>
        <taxon>Bacillati</taxon>
        <taxon>Bacillota</taxon>
        <taxon>Clostridia</taxon>
        <taxon>Eubacteriales</taxon>
        <taxon>Clostridiaceae</taxon>
        <taxon>Clostridium</taxon>
    </lineage>
</organism>
<dbReference type="Pfam" id="PF01047">
    <property type="entry name" value="MarR"/>
    <property type="match status" value="1"/>
</dbReference>
<dbReference type="InterPro" id="IPR036390">
    <property type="entry name" value="WH_DNA-bd_sf"/>
</dbReference>
<dbReference type="Proteomes" id="UP001500339">
    <property type="component" value="Unassembled WGS sequence"/>
</dbReference>
<evidence type="ECO:0000313" key="5">
    <source>
        <dbReference type="EMBL" id="GAA0730475.1"/>
    </source>
</evidence>
<reference evidence="6" key="1">
    <citation type="journal article" date="2019" name="Int. J. Syst. Evol. Microbiol.">
        <title>The Global Catalogue of Microorganisms (GCM) 10K type strain sequencing project: providing services to taxonomists for standard genome sequencing and annotation.</title>
        <authorList>
            <consortium name="The Broad Institute Genomics Platform"/>
            <consortium name="The Broad Institute Genome Sequencing Center for Infectious Disease"/>
            <person name="Wu L."/>
            <person name="Ma J."/>
        </authorList>
    </citation>
    <scope>NUCLEOTIDE SEQUENCE [LARGE SCALE GENOMIC DNA]</scope>
    <source>
        <strain evidence="6">JCM 1405</strain>
    </source>
</reference>
<evidence type="ECO:0000256" key="1">
    <source>
        <dbReference type="ARBA" id="ARBA00023015"/>
    </source>
</evidence>
<dbReference type="PANTHER" id="PTHR42756:SF2">
    <property type="entry name" value="MARR FAMILY REGULATORY PROTEIN"/>
    <property type="match status" value="1"/>
</dbReference>
<keyword evidence="1" id="KW-0805">Transcription regulation</keyword>
<dbReference type="Gene3D" id="1.10.10.10">
    <property type="entry name" value="Winged helix-like DNA-binding domain superfamily/Winged helix DNA-binding domain"/>
    <property type="match status" value="1"/>
</dbReference>
<name>A0ABP3UCT9_9CLOT</name>
<evidence type="ECO:0000313" key="6">
    <source>
        <dbReference type="Proteomes" id="UP001500339"/>
    </source>
</evidence>
<dbReference type="InterPro" id="IPR036388">
    <property type="entry name" value="WH-like_DNA-bd_sf"/>
</dbReference>
<dbReference type="SUPFAM" id="SSF46785">
    <property type="entry name" value="Winged helix' DNA-binding domain"/>
    <property type="match status" value="1"/>
</dbReference>
<feature type="domain" description="HTH marR-type" evidence="4">
    <location>
        <begin position="5"/>
        <end position="137"/>
    </location>
</feature>
<protein>
    <submittedName>
        <fullName evidence="5">MarR family transcriptional regulator</fullName>
    </submittedName>
</protein>
<evidence type="ECO:0000259" key="4">
    <source>
        <dbReference type="PROSITE" id="PS50995"/>
    </source>
</evidence>
<dbReference type="RefSeq" id="WP_343771299.1">
    <property type="nucleotide sequence ID" value="NZ_BAAACF010000012.1"/>
</dbReference>
<dbReference type="PROSITE" id="PS50995">
    <property type="entry name" value="HTH_MARR_2"/>
    <property type="match status" value="1"/>
</dbReference>
<evidence type="ECO:0000256" key="3">
    <source>
        <dbReference type="ARBA" id="ARBA00023163"/>
    </source>
</evidence>
<keyword evidence="6" id="KW-1185">Reference proteome</keyword>